<accession>A0A6L2KZT9</accession>
<comment type="caution">
    <text evidence="2">The sequence shown here is derived from an EMBL/GenBank/DDBJ whole genome shotgun (WGS) entry which is preliminary data.</text>
</comment>
<name>A0A6L2KZT9_TANCI</name>
<reference evidence="2" key="1">
    <citation type="journal article" date="2019" name="Sci. Rep.">
        <title>Draft genome of Tanacetum cinerariifolium, the natural source of mosquito coil.</title>
        <authorList>
            <person name="Yamashiro T."/>
            <person name="Shiraishi A."/>
            <person name="Satake H."/>
            <person name="Nakayama K."/>
        </authorList>
    </citation>
    <scope>NUCLEOTIDE SEQUENCE</scope>
</reference>
<protein>
    <submittedName>
        <fullName evidence="2">Uncharacterized protein</fullName>
    </submittedName>
</protein>
<dbReference type="EMBL" id="BKCJ010003263">
    <property type="protein sequence ID" value="GEU54012.1"/>
    <property type="molecule type" value="Genomic_DNA"/>
</dbReference>
<evidence type="ECO:0000256" key="1">
    <source>
        <dbReference type="SAM" id="MobiDB-lite"/>
    </source>
</evidence>
<gene>
    <name evidence="2" type="ORF">Tci_025990</name>
</gene>
<sequence>MVEEDQPAVAVITPMFDMPDHLSKLPFIKFKSIANEYGGHWFSFEKRPGKGAGGKIFRETFSGMNGWKDKFFFIDKRAIPDAMAWRHHDFDVFDPMPDDDYSLLDVRALVENVIDLRHRKHKTRRKETKVPQEDPPTEEHIPIPSHDPLPSGEDRLQLNELMEICTKLSDRVVSLEQTKINQAAGIKRLKKRVKKPEKPLKRKEQIMMDEQIA</sequence>
<organism evidence="2">
    <name type="scientific">Tanacetum cinerariifolium</name>
    <name type="common">Dalmatian daisy</name>
    <name type="synonym">Chrysanthemum cinerariifolium</name>
    <dbReference type="NCBI Taxonomy" id="118510"/>
    <lineage>
        <taxon>Eukaryota</taxon>
        <taxon>Viridiplantae</taxon>
        <taxon>Streptophyta</taxon>
        <taxon>Embryophyta</taxon>
        <taxon>Tracheophyta</taxon>
        <taxon>Spermatophyta</taxon>
        <taxon>Magnoliopsida</taxon>
        <taxon>eudicotyledons</taxon>
        <taxon>Gunneridae</taxon>
        <taxon>Pentapetalae</taxon>
        <taxon>asterids</taxon>
        <taxon>campanulids</taxon>
        <taxon>Asterales</taxon>
        <taxon>Asteraceae</taxon>
        <taxon>Asteroideae</taxon>
        <taxon>Anthemideae</taxon>
        <taxon>Anthemidinae</taxon>
        <taxon>Tanacetum</taxon>
    </lineage>
</organism>
<dbReference type="AlphaFoldDB" id="A0A6L2KZT9"/>
<evidence type="ECO:0000313" key="2">
    <source>
        <dbReference type="EMBL" id="GEU54012.1"/>
    </source>
</evidence>
<proteinExistence type="predicted"/>
<feature type="compositionally biased region" description="Basic and acidic residues" evidence="1">
    <location>
        <begin position="128"/>
        <end position="141"/>
    </location>
</feature>
<feature type="region of interest" description="Disordered" evidence="1">
    <location>
        <begin position="120"/>
        <end position="153"/>
    </location>
</feature>